<evidence type="ECO:0000259" key="3">
    <source>
        <dbReference type="Pfam" id="PF12706"/>
    </source>
</evidence>
<reference evidence="4" key="1">
    <citation type="journal article" date="2014" name="Genome Announc.">
        <title>Draft Genome Sequences of Three Alkaliphilic Bacillus Strains, Bacillus wakoensis JCM 9140T, Bacillus akibai JCM 9157T, and Bacillus hemicellulosilyticus JCM 9152T.</title>
        <authorList>
            <person name="Yuki M."/>
            <person name="Oshima K."/>
            <person name="Suda W."/>
            <person name="Oshida Y."/>
            <person name="Kitamura K."/>
            <person name="Iida T."/>
            <person name="Hattori M."/>
            <person name="Ohkuma M."/>
        </authorList>
    </citation>
    <scope>NUCLEOTIDE SEQUENCE [LARGE SCALE GENOMIC DNA]</scope>
    <source>
        <strain evidence="4">JCM 9140</strain>
    </source>
</reference>
<dbReference type="InterPro" id="IPR036866">
    <property type="entry name" value="RibonucZ/Hydroxyglut_hydro"/>
</dbReference>
<keyword evidence="1" id="KW-0540">Nuclease</keyword>
<keyword evidence="1" id="KW-0255">Endonuclease</keyword>
<evidence type="ECO:0000256" key="2">
    <source>
        <dbReference type="ARBA" id="ARBA00022833"/>
    </source>
</evidence>
<comment type="caution">
    <text evidence="4">The sequence shown here is derived from an EMBL/GenBank/DDBJ whole genome shotgun (WGS) entry which is preliminary data.</text>
</comment>
<dbReference type="Pfam" id="PF12706">
    <property type="entry name" value="Lactamase_B_2"/>
    <property type="match status" value="1"/>
</dbReference>
<proteinExistence type="predicted"/>
<dbReference type="EMBL" id="BAUT01000130">
    <property type="protein sequence ID" value="GAE28584.1"/>
    <property type="molecule type" value="Genomic_DNA"/>
</dbReference>
<evidence type="ECO:0000313" key="4">
    <source>
        <dbReference type="EMBL" id="GAE28584.1"/>
    </source>
</evidence>
<keyword evidence="2" id="KW-0862">Zinc</keyword>
<dbReference type="GO" id="GO:0042781">
    <property type="term" value="F:3'-tRNA processing endoribonuclease activity"/>
    <property type="evidence" value="ECO:0007669"/>
    <property type="project" value="TreeGrafter"/>
</dbReference>
<gene>
    <name evidence="4" type="ORF">JCM9140_4830</name>
</gene>
<name>W4QB28_9BACI</name>
<protein>
    <submittedName>
        <fullName evidence="4">Ribonuclease Z</fullName>
    </submittedName>
</protein>
<keyword evidence="1" id="KW-0378">Hydrolase</keyword>
<dbReference type="Gene3D" id="3.60.15.10">
    <property type="entry name" value="Ribonuclease Z/Hydroxyacylglutathione hydrolase-like"/>
    <property type="match status" value="1"/>
</dbReference>
<dbReference type="Proteomes" id="UP000018890">
    <property type="component" value="Unassembled WGS sequence"/>
</dbReference>
<dbReference type="InterPro" id="IPR001279">
    <property type="entry name" value="Metallo-B-lactamas"/>
</dbReference>
<dbReference type="STRING" id="1236970.JCM9140_4830"/>
<evidence type="ECO:0000256" key="1">
    <source>
        <dbReference type="ARBA" id="ARBA00022759"/>
    </source>
</evidence>
<feature type="domain" description="Metallo-beta-lactamase" evidence="3">
    <location>
        <begin position="34"/>
        <end position="240"/>
    </location>
</feature>
<sequence length="273" mass="29971">MSEISVVMLGTGSPRPNLNRSQPAQALVVKDQAILIDCGEGTTAQLMKAQINPQSIKFLIFTHLHSDHTMGYAQFLLGGWGQGRSELTIIGPKGTKEFHENILNMYSYDIDYRCSLGRSSAGVRDVQVIEFDGPGELLENPLPYKITTARMIHNVPTFAFRFEIDGTVIVVSSDTSPNEEIVHLADRADLLVQNAGLTTGQKSKALEKIWDQLQKEHCTPTQAGVIAKRANVKKVVLTHFLPEADAQIAFEEASAEFSGEVIVPEDLQIIKVG</sequence>
<organism evidence="4 5">
    <name type="scientific">Halalkalibacter wakoensis JCM 9140</name>
    <dbReference type="NCBI Taxonomy" id="1236970"/>
    <lineage>
        <taxon>Bacteria</taxon>
        <taxon>Bacillati</taxon>
        <taxon>Bacillota</taxon>
        <taxon>Bacilli</taxon>
        <taxon>Bacillales</taxon>
        <taxon>Bacillaceae</taxon>
        <taxon>Halalkalibacter</taxon>
    </lineage>
</organism>
<dbReference type="SUPFAM" id="SSF56281">
    <property type="entry name" value="Metallo-hydrolase/oxidoreductase"/>
    <property type="match status" value="1"/>
</dbReference>
<keyword evidence="5" id="KW-1185">Reference proteome</keyword>
<accession>W4QB28</accession>
<dbReference type="PANTHER" id="PTHR46018">
    <property type="entry name" value="ZINC PHOSPHODIESTERASE ELAC PROTEIN 1"/>
    <property type="match status" value="1"/>
</dbReference>
<dbReference type="PANTHER" id="PTHR46018:SF2">
    <property type="entry name" value="ZINC PHOSPHODIESTERASE ELAC PROTEIN 1"/>
    <property type="match status" value="1"/>
</dbReference>
<dbReference type="OrthoDB" id="9800940at2"/>
<evidence type="ECO:0000313" key="5">
    <source>
        <dbReference type="Proteomes" id="UP000018890"/>
    </source>
</evidence>
<dbReference type="AlphaFoldDB" id="W4QB28"/>
<dbReference type="RefSeq" id="WP_034751610.1">
    <property type="nucleotide sequence ID" value="NZ_BAUT01000130.1"/>
</dbReference>